<feature type="non-terminal residue" evidence="2">
    <location>
        <position position="160"/>
    </location>
</feature>
<comment type="caution">
    <text evidence="2">The sequence shown here is derived from an EMBL/GenBank/DDBJ whole genome shotgun (WGS) entry which is preliminary data.</text>
</comment>
<dbReference type="EMBL" id="CAJVQA010078303">
    <property type="protein sequence ID" value="CAG8836323.1"/>
    <property type="molecule type" value="Genomic_DNA"/>
</dbReference>
<dbReference type="AlphaFoldDB" id="A0A9N9PIU1"/>
<evidence type="ECO:0000313" key="2">
    <source>
        <dbReference type="EMBL" id="CAG8836323.1"/>
    </source>
</evidence>
<reference evidence="2" key="1">
    <citation type="submission" date="2021-06" db="EMBL/GenBank/DDBJ databases">
        <authorList>
            <person name="Kallberg Y."/>
            <person name="Tangrot J."/>
            <person name="Rosling A."/>
        </authorList>
    </citation>
    <scope>NUCLEOTIDE SEQUENCE</scope>
    <source>
        <strain evidence="2">FL966</strain>
    </source>
</reference>
<sequence>STSQELIKAIKEIQQSSEERFEQTLELAKKIALKKAEIYKESAKEIYESIKTHLEAILREGKEDQQQSYQDLINKISKTDKTKKEHEEYLITEIKSSEDRKEQIIELIKYFFHQASKKTFEESIDELKETVLDQLKEKESFEESITFDRNHLVAKEHTWR</sequence>
<name>A0A9N9PIU1_9GLOM</name>
<keyword evidence="1" id="KW-0175">Coiled coil</keyword>
<dbReference type="Proteomes" id="UP000789759">
    <property type="component" value="Unassembled WGS sequence"/>
</dbReference>
<gene>
    <name evidence="2" type="ORF">CPELLU_LOCUS21374</name>
</gene>
<keyword evidence="3" id="KW-1185">Reference proteome</keyword>
<organism evidence="2 3">
    <name type="scientific">Cetraspora pellucida</name>
    <dbReference type="NCBI Taxonomy" id="1433469"/>
    <lineage>
        <taxon>Eukaryota</taxon>
        <taxon>Fungi</taxon>
        <taxon>Fungi incertae sedis</taxon>
        <taxon>Mucoromycota</taxon>
        <taxon>Glomeromycotina</taxon>
        <taxon>Glomeromycetes</taxon>
        <taxon>Diversisporales</taxon>
        <taxon>Gigasporaceae</taxon>
        <taxon>Cetraspora</taxon>
    </lineage>
</organism>
<evidence type="ECO:0000256" key="1">
    <source>
        <dbReference type="SAM" id="Coils"/>
    </source>
</evidence>
<feature type="coiled-coil region" evidence="1">
    <location>
        <begin position="117"/>
        <end position="144"/>
    </location>
</feature>
<feature type="non-terminal residue" evidence="2">
    <location>
        <position position="1"/>
    </location>
</feature>
<protein>
    <submittedName>
        <fullName evidence="2">6533_t:CDS:1</fullName>
    </submittedName>
</protein>
<proteinExistence type="predicted"/>
<accession>A0A9N9PIU1</accession>
<evidence type="ECO:0000313" key="3">
    <source>
        <dbReference type="Proteomes" id="UP000789759"/>
    </source>
</evidence>